<dbReference type="GO" id="GO:0070006">
    <property type="term" value="F:metalloaminopeptidase activity"/>
    <property type="evidence" value="ECO:0007669"/>
    <property type="project" value="TreeGrafter"/>
</dbReference>
<evidence type="ECO:0000256" key="1">
    <source>
        <dbReference type="SAM" id="MobiDB-lite"/>
    </source>
</evidence>
<comment type="caution">
    <text evidence="4">The sequence shown here is derived from an EMBL/GenBank/DDBJ whole genome shotgun (WGS) entry which is preliminary data.</text>
</comment>
<dbReference type="Pfam" id="PF17900">
    <property type="entry name" value="Peptidase_M1_N"/>
    <property type="match status" value="1"/>
</dbReference>
<dbReference type="GO" id="GO:0005615">
    <property type="term" value="C:extracellular space"/>
    <property type="evidence" value="ECO:0007669"/>
    <property type="project" value="TreeGrafter"/>
</dbReference>
<dbReference type="PANTHER" id="PTHR11533:SF299">
    <property type="entry name" value="AMINOPEPTIDASE"/>
    <property type="match status" value="1"/>
</dbReference>
<feature type="non-terminal residue" evidence="4">
    <location>
        <position position="1"/>
    </location>
</feature>
<proteinExistence type="predicted"/>
<dbReference type="GO" id="GO:0008270">
    <property type="term" value="F:zinc ion binding"/>
    <property type="evidence" value="ECO:0007669"/>
    <property type="project" value="TreeGrafter"/>
</dbReference>
<dbReference type="InterPro" id="IPR045357">
    <property type="entry name" value="Aminopeptidase_N-like_N"/>
</dbReference>
<accession>A0AAV5SK55</accession>
<dbReference type="AlphaFoldDB" id="A0AAV5SK55"/>
<keyword evidence="2" id="KW-0812">Transmembrane</keyword>
<dbReference type="SUPFAM" id="SSF63737">
    <property type="entry name" value="Leukotriene A4 hydrolase N-terminal domain"/>
    <property type="match status" value="1"/>
</dbReference>
<evidence type="ECO:0000256" key="2">
    <source>
        <dbReference type="SAM" id="Phobius"/>
    </source>
</evidence>
<feature type="region of interest" description="Disordered" evidence="1">
    <location>
        <begin position="53"/>
        <end position="102"/>
    </location>
</feature>
<gene>
    <name evidence="4" type="ORF">PENTCL1PPCAC_2710</name>
</gene>
<organism evidence="4 5">
    <name type="scientific">Pristionchus entomophagus</name>
    <dbReference type="NCBI Taxonomy" id="358040"/>
    <lineage>
        <taxon>Eukaryota</taxon>
        <taxon>Metazoa</taxon>
        <taxon>Ecdysozoa</taxon>
        <taxon>Nematoda</taxon>
        <taxon>Chromadorea</taxon>
        <taxon>Rhabditida</taxon>
        <taxon>Rhabditina</taxon>
        <taxon>Diplogasteromorpha</taxon>
        <taxon>Diplogasteroidea</taxon>
        <taxon>Neodiplogasteridae</taxon>
        <taxon>Pristionchus</taxon>
    </lineage>
</organism>
<sequence length="365" mass="40653">ADSSSEKKRGSPPENRPLRVYNALSFIFLLSVLSLITFIVLPHLVSTLVKPESSLEDDVPSGPLPPSHPDSPYNPIDPIDPGLDSYDDESKGEGGFDAPPPYKIGDVKRLRPRLAHPEDSDVDDLPFSRGMNPGREKRQTVLYRLSPFLHPLHYDVNLDVTVRGHNGARLSSLAGHSSIRFRIDGPASNLLEVHAEKLSIVFISLTSSRGDGMNPISTHYNEVKRTRVWLVERPMEEGEVYEMRLNWTTAVVTKGFLGSYETWYTLRNGSRVYQLATQGEPMGTRKWMPAFDEPAMKAKLSLTINHPSGLNARSNAPVKVSKESAVKGIRTTVFSPTTRISPYLYAWSLTDYPELSKEVNGVKVT</sequence>
<dbReference type="PANTHER" id="PTHR11533">
    <property type="entry name" value="PROTEASE M1 ZINC METALLOPROTEASE"/>
    <property type="match status" value="1"/>
</dbReference>
<dbReference type="GO" id="GO:0043171">
    <property type="term" value="P:peptide catabolic process"/>
    <property type="evidence" value="ECO:0007669"/>
    <property type="project" value="TreeGrafter"/>
</dbReference>
<dbReference type="GO" id="GO:0042277">
    <property type="term" value="F:peptide binding"/>
    <property type="evidence" value="ECO:0007669"/>
    <property type="project" value="TreeGrafter"/>
</dbReference>
<dbReference type="InterPro" id="IPR042097">
    <property type="entry name" value="Aminopeptidase_N-like_N_sf"/>
</dbReference>
<dbReference type="Gene3D" id="2.60.40.1730">
    <property type="entry name" value="tricorn interacting facor f3 domain"/>
    <property type="match status" value="1"/>
</dbReference>
<dbReference type="EMBL" id="BTSX01000001">
    <property type="protein sequence ID" value="GMS80535.1"/>
    <property type="molecule type" value="Genomic_DNA"/>
</dbReference>
<dbReference type="GO" id="GO:0016020">
    <property type="term" value="C:membrane"/>
    <property type="evidence" value="ECO:0007669"/>
    <property type="project" value="TreeGrafter"/>
</dbReference>
<keyword evidence="2" id="KW-1133">Transmembrane helix</keyword>
<feature type="transmembrane region" description="Helical" evidence="2">
    <location>
        <begin position="20"/>
        <end position="45"/>
    </location>
</feature>
<feature type="domain" description="Aminopeptidase N-like N-terminal" evidence="3">
    <location>
        <begin position="150"/>
        <end position="344"/>
    </location>
</feature>
<evidence type="ECO:0000313" key="4">
    <source>
        <dbReference type="EMBL" id="GMS80535.1"/>
    </source>
</evidence>
<protein>
    <recommendedName>
        <fullName evidence="3">Aminopeptidase N-like N-terminal domain-containing protein</fullName>
    </recommendedName>
</protein>
<name>A0AAV5SK55_9BILA</name>
<dbReference type="InterPro" id="IPR050344">
    <property type="entry name" value="Peptidase_M1_aminopeptidases"/>
</dbReference>
<keyword evidence="2" id="KW-0472">Membrane</keyword>
<evidence type="ECO:0000259" key="3">
    <source>
        <dbReference type="Pfam" id="PF17900"/>
    </source>
</evidence>
<feature type="non-terminal residue" evidence="4">
    <location>
        <position position="365"/>
    </location>
</feature>
<dbReference type="Proteomes" id="UP001432027">
    <property type="component" value="Unassembled WGS sequence"/>
</dbReference>
<evidence type="ECO:0000313" key="5">
    <source>
        <dbReference type="Proteomes" id="UP001432027"/>
    </source>
</evidence>
<dbReference type="GO" id="GO:0006508">
    <property type="term" value="P:proteolysis"/>
    <property type="evidence" value="ECO:0007669"/>
    <property type="project" value="TreeGrafter"/>
</dbReference>
<dbReference type="GO" id="GO:0005737">
    <property type="term" value="C:cytoplasm"/>
    <property type="evidence" value="ECO:0007669"/>
    <property type="project" value="TreeGrafter"/>
</dbReference>
<keyword evidence="5" id="KW-1185">Reference proteome</keyword>
<reference evidence="4" key="1">
    <citation type="submission" date="2023-10" db="EMBL/GenBank/DDBJ databases">
        <title>Genome assembly of Pristionchus species.</title>
        <authorList>
            <person name="Yoshida K."/>
            <person name="Sommer R.J."/>
        </authorList>
    </citation>
    <scope>NUCLEOTIDE SEQUENCE</scope>
    <source>
        <strain evidence="4">RS0144</strain>
    </source>
</reference>